<dbReference type="PROSITE" id="PS00498">
    <property type="entry name" value="TYROSINASE_2"/>
    <property type="match status" value="1"/>
</dbReference>
<keyword evidence="3" id="KW-0479">Metal-binding</keyword>
<dbReference type="SUPFAM" id="SSF48056">
    <property type="entry name" value="Di-copper centre-containing domain"/>
    <property type="match status" value="1"/>
</dbReference>
<dbReference type="Gene3D" id="1.10.1280.10">
    <property type="entry name" value="Di-copper center containing domain from catechol oxidase"/>
    <property type="match status" value="1"/>
</dbReference>
<keyword evidence="4" id="KW-0883">Thioether bond</keyword>
<evidence type="ECO:0000256" key="2">
    <source>
        <dbReference type="ARBA" id="ARBA00009928"/>
    </source>
</evidence>
<accession>A0ABP0Z7Z1</accession>
<dbReference type="InterPro" id="IPR022740">
    <property type="entry name" value="Polyphenol_oxidase_C"/>
</dbReference>
<name>A0ABP0Z7Z1_9ROSI</name>
<evidence type="ECO:0000313" key="10">
    <source>
        <dbReference type="Proteomes" id="UP001642487"/>
    </source>
</evidence>
<organism evidence="9 10">
    <name type="scientific">Citrullus colocynthis</name>
    <name type="common">colocynth</name>
    <dbReference type="NCBI Taxonomy" id="252529"/>
    <lineage>
        <taxon>Eukaryota</taxon>
        <taxon>Viridiplantae</taxon>
        <taxon>Streptophyta</taxon>
        <taxon>Embryophyta</taxon>
        <taxon>Tracheophyta</taxon>
        <taxon>Spermatophyta</taxon>
        <taxon>Magnoliopsida</taxon>
        <taxon>eudicotyledons</taxon>
        <taxon>Gunneridae</taxon>
        <taxon>Pentapetalae</taxon>
        <taxon>rosids</taxon>
        <taxon>fabids</taxon>
        <taxon>Cucurbitales</taxon>
        <taxon>Cucurbitaceae</taxon>
        <taxon>Benincaseae</taxon>
        <taxon>Citrullus</taxon>
    </lineage>
</organism>
<keyword evidence="7" id="KW-1015">Disulfide bond</keyword>
<dbReference type="PANTHER" id="PTHR11474:SF76">
    <property type="entry name" value="SHKT DOMAIN-CONTAINING PROTEIN"/>
    <property type="match status" value="1"/>
</dbReference>
<evidence type="ECO:0000256" key="7">
    <source>
        <dbReference type="ARBA" id="ARBA00023157"/>
    </source>
</evidence>
<comment type="cofactor">
    <cofactor evidence="1">
        <name>Cu(2+)</name>
        <dbReference type="ChEBI" id="CHEBI:29036"/>
    </cofactor>
</comment>
<evidence type="ECO:0000313" key="9">
    <source>
        <dbReference type="EMBL" id="CAK9327426.1"/>
    </source>
</evidence>
<evidence type="ECO:0000256" key="6">
    <source>
        <dbReference type="ARBA" id="ARBA00023008"/>
    </source>
</evidence>
<evidence type="ECO:0000259" key="8">
    <source>
        <dbReference type="PROSITE" id="PS00498"/>
    </source>
</evidence>
<keyword evidence="10" id="KW-1185">Reference proteome</keyword>
<dbReference type="Pfam" id="PF00264">
    <property type="entry name" value="Tyrosinase"/>
    <property type="match status" value="1"/>
</dbReference>
<gene>
    <name evidence="9" type="ORF">CITCOLO1_LOCUS19805</name>
</gene>
<dbReference type="Proteomes" id="UP001642487">
    <property type="component" value="Chromosome 8"/>
</dbReference>
<keyword evidence="6" id="KW-0186">Copper</keyword>
<protein>
    <recommendedName>
        <fullName evidence="8">Tyrosinase copper-binding domain-containing protein</fullName>
    </recommendedName>
</protein>
<dbReference type="Pfam" id="PF12143">
    <property type="entry name" value="PPO1_KFDV"/>
    <property type="match status" value="1"/>
</dbReference>
<feature type="domain" description="Tyrosinase copper-binding" evidence="8">
    <location>
        <begin position="38"/>
        <end position="49"/>
    </location>
</feature>
<reference evidence="9 10" key="1">
    <citation type="submission" date="2024-03" db="EMBL/GenBank/DDBJ databases">
        <authorList>
            <person name="Gkanogiannis A."/>
            <person name="Becerra Lopez-Lavalle L."/>
        </authorList>
    </citation>
    <scope>NUCLEOTIDE SEQUENCE [LARGE SCALE GENOMIC DNA]</scope>
</reference>
<dbReference type="InterPro" id="IPR022739">
    <property type="entry name" value="Polyphenol_oxidase_cen"/>
</dbReference>
<dbReference type="InterPro" id="IPR002227">
    <property type="entry name" value="Tyrosinase_Cu-bd"/>
</dbReference>
<dbReference type="PANTHER" id="PTHR11474">
    <property type="entry name" value="TYROSINASE FAMILY MEMBER"/>
    <property type="match status" value="1"/>
</dbReference>
<keyword evidence="5" id="KW-0560">Oxidoreductase</keyword>
<evidence type="ECO:0000256" key="1">
    <source>
        <dbReference type="ARBA" id="ARBA00001973"/>
    </source>
</evidence>
<dbReference type="InterPro" id="IPR008922">
    <property type="entry name" value="Di-copper_centre_dom_sf"/>
</dbReference>
<dbReference type="EMBL" id="OZ021742">
    <property type="protein sequence ID" value="CAK9327426.1"/>
    <property type="molecule type" value="Genomic_DNA"/>
</dbReference>
<evidence type="ECO:0000256" key="4">
    <source>
        <dbReference type="ARBA" id="ARBA00022784"/>
    </source>
</evidence>
<dbReference type="InterPro" id="IPR050316">
    <property type="entry name" value="Tyrosinase/Hemocyanin"/>
</dbReference>
<evidence type="ECO:0000256" key="5">
    <source>
        <dbReference type="ARBA" id="ARBA00023002"/>
    </source>
</evidence>
<proteinExistence type="inferred from homology"/>
<dbReference type="PRINTS" id="PR00092">
    <property type="entry name" value="TYROSINASE"/>
</dbReference>
<comment type="similarity">
    <text evidence="2">Belongs to the tyrosinase family.</text>
</comment>
<dbReference type="Pfam" id="PF12142">
    <property type="entry name" value="PPO1_DWL"/>
    <property type="match status" value="1"/>
</dbReference>
<evidence type="ECO:0000256" key="3">
    <source>
        <dbReference type="ARBA" id="ARBA00022723"/>
    </source>
</evidence>
<sequence>MRGGSVENIPHGPVHLWCGDNNEPNFENMGNFYSAARDPIFFAHHSNIDRFWSIWKTLGGKRQDLQNPEWLDASFIFYNEKSQPVRVRVRDCLDTKTLGYVYQDVDLPWLQTRPTPRRAQRSSTVANNNILPFGIGPAMAATNPGSSSSRVRPAKIEFPITLKSAVSVEVKRQKKSRSKKEKEDEEEILVIYGIGFDPNQAIKFDVFINDEDDKEIRPDNTEFAGSFVNVPHKHGHKKKVKTGLRLGITELLQDLEADNDDSVIVTLIPRLGAGLFSIDGIKIVFDK</sequence>